<dbReference type="Pfam" id="PF04471">
    <property type="entry name" value="Mrr_cat"/>
    <property type="match status" value="1"/>
</dbReference>
<dbReference type="GO" id="GO:0009307">
    <property type="term" value="P:DNA restriction-modification system"/>
    <property type="evidence" value="ECO:0007669"/>
    <property type="project" value="InterPro"/>
</dbReference>
<dbReference type="InterPro" id="IPR011335">
    <property type="entry name" value="Restrct_endonuc-II-like"/>
</dbReference>
<protein>
    <recommendedName>
        <fullName evidence="1">HTH cro/C1-type domain-containing protein</fullName>
    </recommendedName>
</protein>
<keyword evidence="3" id="KW-1185">Reference proteome</keyword>
<evidence type="ECO:0000313" key="2">
    <source>
        <dbReference type="EMBL" id="MQA39952.1"/>
    </source>
</evidence>
<feature type="domain" description="HTH cro/C1-type" evidence="1">
    <location>
        <begin position="228"/>
        <end position="274"/>
    </location>
</feature>
<organism evidence="2 3">
    <name type="scientific">Rugamonas aquatica</name>
    <dbReference type="NCBI Taxonomy" id="2743357"/>
    <lineage>
        <taxon>Bacteria</taxon>
        <taxon>Pseudomonadati</taxon>
        <taxon>Pseudomonadota</taxon>
        <taxon>Betaproteobacteria</taxon>
        <taxon>Burkholderiales</taxon>
        <taxon>Oxalobacteraceae</taxon>
        <taxon>Telluria group</taxon>
        <taxon>Rugamonas</taxon>
    </lineage>
</organism>
<dbReference type="CDD" id="cd00093">
    <property type="entry name" value="HTH_XRE"/>
    <property type="match status" value="1"/>
</dbReference>
<dbReference type="Proteomes" id="UP000440498">
    <property type="component" value="Unassembled WGS sequence"/>
</dbReference>
<dbReference type="InterPro" id="IPR007560">
    <property type="entry name" value="Restrct_endonuc_IV_Mrr"/>
</dbReference>
<name>A0A6A7N4V1_9BURK</name>
<dbReference type="GO" id="GO:0004519">
    <property type="term" value="F:endonuclease activity"/>
    <property type="evidence" value="ECO:0007669"/>
    <property type="project" value="InterPro"/>
</dbReference>
<dbReference type="PROSITE" id="PS50943">
    <property type="entry name" value="HTH_CROC1"/>
    <property type="match status" value="1"/>
</dbReference>
<evidence type="ECO:0000259" key="1">
    <source>
        <dbReference type="PROSITE" id="PS50943"/>
    </source>
</evidence>
<proteinExistence type="predicted"/>
<dbReference type="AlphaFoldDB" id="A0A6A7N4V1"/>
<evidence type="ECO:0000313" key="3">
    <source>
        <dbReference type="Proteomes" id="UP000440498"/>
    </source>
</evidence>
<dbReference type="EMBL" id="WHUG01000006">
    <property type="protein sequence ID" value="MQA39952.1"/>
    <property type="molecule type" value="Genomic_DNA"/>
</dbReference>
<sequence>MQTKKFGASCQTLNWLKSGEEKHWFHLPGLTARSTWMASHGLPIPPPNEATDFEHLCLELFKRSWNDSQAQLYGVKGQNQSGIDIVGRPNSGLEVHAVQCKVRSKRLAFSEVLSDIARADQMQPRLSHLVFATTARRDASLQSQVLALTLERSAQGKYPISIMAWDDLTALLAMHIDIARLHFPIYFDNVRTEGDGLVNVNVRAANSQRSERLRMLVSKLNGNHSDCLTVSEIAELLGIEKITELDDYFSGADEPSIELLKKIGDLFCINAEWIVHGKGSPFYHSEPFFPEAYQALPLIRSSTPEEVIFVRCGSEQGECVIVLKYNDWKFHRLNTYCHVSAHVGGTGSAQLLSLYNLIRELSKPHSNMYCVGETLNPREFDELLNGEVAPGSVLGKRGSRMPWWDALLDIEYKHATATHYLDLYGAALVDAHRVIREQIVKTTK</sequence>
<dbReference type="GO" id="GO:0003677">
    <property type="term" value="F:DNA binding"/>
    <property type="evidence" value="ECO:0007669"/>
    <property type="project" value="InterPro"/>
</dbReference>
<dbReference type="SUPFAM" id="SSF52980">
    <property type="entry name" value="Restriction endonuclease-like"/>
    <property type="match status" value="1"/>
</dbReference>
<comment type="caution">
    <text evidence="2">The sequence shown here is derived from an EMBL/GenBank/DDBJ whole genome shotgun (WGS) entry which is preliminary data.</text>
</comment>
<reference evidence="2 3" key="1">
    <citation type="submission" date="2019-10" db="EMBL/GenBank/DDBJ databases">
        <title>Two novel species isolated from a subtropical stream in China.</title>
        <authorList>
            <person name="Lu H."/>
        </authorList>
    </citation>
    <scope>NUCLEOTIDE SEQUENCE [LARGE SCALE GENOMIC DNA]</scope>
    <source>
        <strain evidence="2 3">FT29W</strain>
    </source>
</reference>
<dbReference type="InterPro" id="IPR001387">
    <property type="entry name" value="Cro/C1-type_HTH"/>
</dbReference>
<gene>
    <name evidence="2" type="ORF">GEV02_17520</name>
</gene>
<accession>A0A6A7N4V1</accession>